<feature type="transmembrane region" description="Helical" evidence="1">
    <location>
        <begin position="21"/>
        <end position="39"/>
    </location>
</feature>
<keyword evidence="1" id="KW-1133">Transmembrane helix</keyword>
<dbReference type="Proteomes" id="UP000782610">
    <property type="component" value="Unassembled WGS sequence"/>
</dbReference>
<dbReference type="SUPFAM" id="SSF52151">
    <property type="entry name" value="FabD/lysophospholipase-like"/>
    <property type="match status" value="1"/>
</dbReference>
<dbReference type="InterPro" id="IPR016035">
    <property type="entry name" value="Acyl_Trfase/lysoPLipase"/>
</dbReference>
<accession>A0A933P0Q9</accession>
<evidence type="ECO:0000256" key="1">
    <source>
        <dbReference type="SAM" id="Phobius"/>
    </source>
</evidence>
<sequence>MPGAFATLITSTIWREIGCRIAPVLLIVVYAIVVVLWPSQLDDVFELLLASFPAVLLTIIVPSVFFALVHYSYIANRSPSVSWSDKLLIVLPQVLLGLTCLRALPGSHLIGPLFASAVTLTLLLATPFAKRGARALYGSMGATGALYLVCLALTLTSNAWFAQTIGAMGIIVLALGFYSVALLALQLDRRVGWVVVCVVLLALFLNKPQQDVSRLPKLPPEQSANVPFAKALSDWLGQRVDLPDYRDHRRPYPVVVVSAAGGGIVAAAHAYAALAEFSAYCPSFAQHLFVATGVSGGSFGLALFAAEAEKRAGTPKSLACAQTHAPLDTKDLTADHLSPILSVLLFSGVPDFLMPGRPLKSDLARALEESFATSDFLRTDQALAWTPASTAPALSFVATDLRQGKRFVFAPFVPNYSLTDGQYFSRQDEANAGGISVAAAAGASARFPWITPTGRLDLGPTDRTVLPGGTYHIADDARILADGGYFDDSGAVTALEMYRQVEDSAKLTEDCIEGTAYCPKFFADRQNRECRIIVEREFTARVDWKGCDDHIFLVMLTIAPTYGVSTDFLKHGDPAEDQSWLLDPVSTMLAVRSAKGELALSALSRTLGDRHGAAGYALDAGYPVLRLPTDIMAPLPLGWLLAPSHLQEILDQVVLHVPCDSWDLYDGNDPQLLRKKELHDAGVSYSCQLEQITPLFDLSRDPTTGFYFPAFDPNEALPNVYRPPYSSDPFGPERMYLPMLAPSGEPAR</sequence>
<comment type="caution">
    <text evidence="2">The sequence shown here is derived from an EMBL/GenBank/DDBJ whole genome shotgun (WGS) entry which is preliminary data.</text>
</comment>
<proteinExistence type="predicted"/>
<protein>
    <recommendedName>
        <fullName evidence="4">PNPLA domain-containing protein</fullName>
    </recommendedName>
</protein>
<feature type="transmembrane region" description="Helical" evidence="1">
    <location>
        <begin position="287"/>
        <end position="306"/>
    </location>
</feature>
<keyword evidence="1" id="KW-0812">Transmembrane</keyword>
<organism evidence="2 3">
    <name type="scientific">Devosia nanyangense</name>
    <dbReference type="NCBI Taxonomy" id="1228055"/>
    <lineage>
        <taxon>Bacteria</taxon>
        <taxon>Pseudomonadati</taxon>
        <taxon>Pseudomonadota</taxon>
        <taxon>Alphaproteobacteria</taxon>
        <taxon>Hyphomicrobiales</taxon>
        <taxon>Devosiaceae</taxon>
        <taxon>Devosia</taxon>
    </lineage>
</organism>
<feature type="transmembrane region" description="Helical" evidence="1">
    <location>
        <begin position="87"/>
        <end position="104"/>
    </location>
</feature>
<evidence type="ECO:0000313" key="2">
    <source>
        <dbReference type="EMBL" id="MBI4923887.1"/>
    </source>
</evidence>
<feature type="transmembrane region" description="Helical" evidence="1">
    <location>
        <begin position="51"/>
        <end position="75"/>
    </location>
</feature>
<dbReference type="AlphaFoldDB" id="A0A933P0Q9"/>
<keyword evidence="1" id="KW-0472">Membrane</keyword>
<feature type="transmembrane region" description="Helical" evidence="1">
    <location>
        <begin position="110"/>
        <end position="129"/>
    </location>
</feature>
<feature type="transmembrane region" description="Helical" evidence="1">
    <location>
        <begin position="136"/>
        <end position="155"/>
    </location>
</feature>
<gene>
    <name evidence="2" type="ORF">HY834_19310</name>
</gene>
<dbReference type="EMBL" id="JACRAF010000064">
    <property type="protein sequence ID" value="MBI4923887.1"/>
    <property type="molecule type" value="Genomic_DNA"/>
</dbReference>
<feature type="transmembrane region" description="Helical" evidence="1">
    <location>
        <begin position="252"/>
        <end position="275"/>
    </location>
</feature>
<reference evidence="2" key="1">
    <citation type="submission" date="2020-07" db="EMBL/GenBank/DDBJ databases">
        <title>Huge and variable diversity of episymbiotic CPR bacteria and DPANN archaea in groundwater ecosystems.</title>
        <authorList>
            <person name="He C.Y."/>
            <person name="Keren R."/>
            <person name="Whittaker M."/>
            <person name="Farag I.F."/>
            <person name="Doudna J."/>
            <person name="Cate J.H.D."/>
            <person name="Banfield J.F."/>
        </authorList>
    </citation>
    <scope>NUCLEOTIDE SEQUENCE</scope>
    <source>
        <strain evidence="2">NC_groundwater_1586_Pr3_B-0.1um_66_15</strain>
    </source>
</reference>
<evidence type="ECO:0008006" key="4">
    <source>
        <dbReference type="Google" id="ProtNLM"/>
    </source>
</evidence>
<feature type="transmembrane region" description="Helical" evidence="1">
    <location>
        <begin position="161"/>
        <end position="184"/>
    </location>
</feature>
<evidence type="ECO:0000313" key="3">
    <source>
        <dbReference type="Proteomes" id="UP000782610"/>
    </source>
</evidence>
<feature type="transmembrane region" description="Helical" evidence="1">
    <location>
        <begin position="191"/>
        <end position="208"/>
    </location>
</feature>
<name>A0A933P0Q9_9HYPH</name>